<dbReference type="AlphaFoldDB" id="A0A177B5J7"/>
<dbReference type="Proteomes" id="UP000078046">
    <property type="component" value="Unassembled WGS sequence"/>
</dbReference>
<evidence type="ECO:0000259" key="3">
    <source>
        <dbReference type="PROSITE" id="PS50250"/>
    </source>
</evidence>
<sequence length="412" mass="47518">MLDIITVTDEELDFLKNNVYTSETTNKSDLSAKQKEKYILKLSKLYSKRQDTESLANLIKFIRPFLKEISKPKAAKLIRCLLNDLLDITEKFGYEVDICLECIKWAENEKRFFLRNTLQSKLIELYLNLKQFKNGIELGDKLLVELKKLDDKPLLVQVQLSLSKIYYHLGNFLKSRGALTSGRTTANGIYCPPRLQASLDMQSGILHSTEENDFKTAYSYFYEAFEGYDSINHLNAMTCLKYMLMSKIMSESSKEVMSIISGKMALKYAGKHIEAMKRIAQAAKNRSLFDFQKVLDDHKEELDQDVVIKTHLKVLYTHMMEQNLIKLVEPFSFVQISHIAGLINLPTKDIERHLSKMILDKKLDGIIDQKVGILEIIDKDSKDSEYETCLTIINRFNEVVDSLYTKANKLLT</sequence>
<dbReference type="InterPro" id="IPR000717">
    <property type="entry name" value="PCI_dom"/>
</dbReference>
<evidence type="ECO:0000256" key="2">
    <source>
        <dbReference type="ARBA" id="ARBA00022942"/>
    </source>
</evidence>
<gene>
    <name evidence="4" type="ORF">A3Q56_02710</name>
</gene>
<dbReference type="Gene3D" id="1.25.40.570">
    <property type="match status" value="1"/>
</dbReference>
<dbReference type="SMART" id="SM00088">
    <property type="entry name" value="PINT"/>
    <property type="match status" value="1"/>
</dbReference>
<protein>
    <submittedName>
        <fullName evidence="4">26S proteasome regulatory subunit RPN6</fullName>
    </submittedName>
</protein>
<dbReference type="InterPro" id="IPR040773">
    <property type="entry name" value="Rpn6_N"/>
</dbReference>
<dbReference type="SUPFAM" id="SSF46785">
    <property type="entry name" value="Winged helix' DNA-binding domain"/>
    <property type="match status" value="1"/>
</dbReference>
<dbReference type="PANTHER" id="PTHR10678">
    <property type="entry name" value="26S PROTEASOME NON-ATPASE REGULATORY SUBUNIT 11/COP9 SIGNALOSOME COMPLEX SUBUNIT 2"/>
    <property type="match status" value="1"/>
</dbReference>
<organism evidence="4 5">
    <name type="scientific">Intoshia linei</name>
    <dbReference type="NCBI Taxonomy" id="1819745"/>
    <lineage>
        <taxon>Eukaryota</taxon>
        <taxon>Metazoa</taxon>
        <taxon>Spiralia</taxon>
        <taxon>Lophotrochozoa</taxon>
        <taxon>Mesozoa</taxon>
        <taxon>Orthonectida</taxon>
        <taxon>Rhopaluridae</taxon>
        <taxon>Intoshia</taxon>
    </lineage>
</organism>
<reference evidence="4 5" key="1">
    <citation type="submission" date="2016-04" db="EMBL/GenBank/DDBJ databases">
        <title>The genome of Intoshia linei affirms orthonectids as highly simplified spiralians.</title>
        <authorList>
            <person name="Mikhailov K.V."/>
            <person name="Slusarev G.S."/>
            <person name="Nikitin M.A."/>
            <person name="Logacheva M.D."/>
            <person name="Penin A."/>
            <person name="Aleoshin V."/>
            <person name="Panchin Y.V."/>
        </authorList>
    </citation>
    <scope>NUCLEOTIDE SEQUENCE [LARGE SCALE GENOMIC DNA]</scope>
    <source>
        <strain evidence="4">Intl2013</strain>
        <tissue evidence="4">Whole animal</tissue>
    </source>
</reference>
<dbReference type="Pfam" id="PF18055">
    <property type="entry name" value="RPN6_N"/>
    <property type="match status" value="1"/>
</dbReference>
<dbReference type="PROSITE" id="PS50250">
    <property type="entry name" value="PCI"/>
    <property type="match status" value="1"/>
</dbReference>
<dbReference type="OrthoDB" id="1418352at2759"/>
<dbReference type="InterPro" id="IPR036390">
    <property type="entry name" value="WH_DNA-bd_sf"/>
</dbReference>
<feature type="domain" description="PCI" evidence="3">
    <location>
        <begin position="213"/>
        <end position="381"/>
    </location>
</feature>
<dbReference type="Pfam" id="PF01399">
    <property type="entry name" value="PCI"/>
    <property type="match status" value="1"/>
</dbReference>
<dbReference type="SMART" id="SM00753">
    <property type="entry name" value="PAM"/>
    <property type="match status" value="1"/>
</dbReference>
<evidence type="ECO:0000313" key="4">
    <source>
        <dbReference type="EMBL" id="OAF69545.1"/>
    </source>
</evidence>
<evidence type="ECO:0000256" key="1">
    <source>
        <dbReference type="ARBA" id="ARBA00007454"/>
    </source>
</evidence>
<comment type="similarity">
    <text evidence="1">Belongs to the proteasome subunit S9 family.</text>
</comment>
<dbReference type="EMBL" id="LWCA01000264">
    <property type="protein sequence ID" value="OAF69545.1"/>
    <property type="molecule type" value="Genomic_DNA"/>
</dbReference>
<accession>A0A177B5J7</accession>
<keyword evidence="2 4" id="KW-0647">Proteasome</keyword>
<name>A0A177B5J7_9BILA</name>
<comment type="caution">
    <text evidence="4">The sequence shown here is derived from an EMBL/GenBank/DDBJ whole genome shotgun (WGS) entry which is preliminary data.</text>
</comment>
<dbReference type="GO" id="GO:0000502">
    <property type="term" value="C:proteasome complex"/>
    <property type="evidence" value="ECO:0007669"/>
    <property type="project" value="UniProtKB-KW"/>
</dbReference>
<keyword evidence="5" id="KW-1185">Reference proteome</keyword>
<evidence type="ECO:0000313" key="5">
    <source>
        <dbReference type="Proteomes" id="UP000078046"/>
    </source>
</evidence>
<dbReference type="InterPro" id="IPR050871">
    <property type="entry name" value="26S_Proteasome/COP9_Components"/>
</dbReference>
<proteinExistence type="inferred from homology"/>